<reference evidence="3 4" key="1">
    <citation type="submission" date="2024-02" db="EMBL/GenBank/DDBJ databases">
        <authorList>
            <person name="Chen Y."/>
            <person name="Shah S."/>
            <person name="Dougan E. K."/>
            <person name="Thang M."/>
            <person name="Chan C."/>
        </authorList>
    </citation>
    <scope>NUCLEOTIDE SEQUENCE [LARGE SCALE GENOMIC DNA]</scope>
</reference>
<dbReference type="EMBL" id="CAXAMM010044051">
    <property type="protein sequence ID" value="CAK9112904.1"/>
    <property type="molecule type" value="Genomic_DNA"/>
</dbReference>
<sequence length="706" mass="77216">MELPAAAPAAPLPVRCCRTHSLETRWNGVADGTALSVEEAVELAKLHANSEGDAWMMMVGGEHGGRMRPSYEGSRPGPYLAGHCSLQWIGRVYGRLVRFFGRHKVVVVAQLQETLEWLEAASTDEESAERLAGRSSFLPMLRQQRAEVLESCAELIADGGAHYDGDEVNPATVLQVLRGERSEGSIPSSGVRSVLLILVSHGHAHPAGASPGASRYHEWYMHLPYPVPEKDQDLYEVVSFEGFHDVDPHPDWDWGAPKHRWRLYSQMLFQAYHSMLEQSPHRRLVIFHQFCLSGGVVEFMRRPSYLTYFGTREWPIWAVTTAGSFEPALGSFVGLWSEELEKALEEGGMKSLGEIQTLAEVRYWADNANIKVQNDRILAEADDAAPSDAASPSTVGTVGAEGGLDGKCCQGCDATCEKLCTGLGAICASLCLPCAVIWSRPLGMYVVLCCGFNIPTAIISVYFFVEADDCMARNLPAFFLTNVVLSCLHMGFALYFQTRLVRGLEKAEQELQNPPAKELIKRAWDVILYDFGFLFYIFVFVGSFGFNCYASGWPLFCGEGFWGFLPGLFMILFFLGAIEFALLWFCVLQCTGCFTDCCGSSPTLMRIVLGRRSPPQVQTTPTVVGHPVVQQSMPQANAAQALYVPAQPGPSAQPASRAPAPPVQATLVEEPSKPGPTAAQQATQVAGAAMDLGKAGLKKVGGWLRK</sequence>
<feature type="region of interest" description="Disordered" evidence="1">
    <location>
        <begin position="647"/>
        <end position="679"/>
    </location>
</feature>
<feature type="transmembrane region" description="Helical" evidence="2">
    <location>
        <begin position="477"/>
        <end position="496"/>
    </location>
</feature>
<gene>
    <name evidence="3" type="ORF">SCF082_LOCUS52345</name>
</gene>
<feature type="transmembrane region" description="Helical" evidence="2">
    <location>
        <begin position="561"/>
        <end position="585"/>
    </location>
</feature>
<evidence type="ECO:0000256" key="2">
    <source>
        <dbReference type="SAM" id="Phobius"/>
    </source>
</evidence>
<accession>A0ABP0SKM8</accession>
<evidence type="ECO:0000256" key="1">
    <source>
        <dbReference type="SAM" id="MobiDB-lite"/>
    </source>
</evidence>
<feature type="transmembrane region" description="Helical" evidence="2">
    <location>
        <begin position="526"/>
        <end position="549"/>
    </location>
</feature>
<evidence type="ECO:0000313" key="4">
    <source>
        <dbReference type="Proteomes" id="UP001642464"/>
    </source>
</evidence>
<proteinExistence type="predicted"/>
<keyword evidence="2" id="KW-0812">Transmembrane</keyword>
<protein>
    <submittedName>
        <fullName evidence="3">Chloroplastic</fullName>
    </submittedName>
</protein>
<keyword evidence="2" id="KW-1133">Transmembrane helix</keyword>
<name>A0ABP0SKM8_9DINO</name>
<comment type="caution">
    <text evidence="3">The sequence shown here is derived from an EMBL/GenBank/DDBJ whole genome shotgun (WGS) entry which is preliminary data.</text>
</comment>
<keyword evidence="4" id="KW-1185">Reference proteome</keyword>
<organism evidence="3 4">
    <name type="scientific">Durusdinium trenchii</name>
    <dbReference type="NCBI Taxonomy" id="1381693"/>
    <lineage>
        <taxon>Eukaryota</taxon>
        <taxon>Sar</taxon>
        <taxon>Alveolata</taxon>
        <taxon>Dinophyceae</taxon>
        <taxon>Suessiales</taxon>
        <taxon>Symbiodiniaceae</taxon>
        <taxon>Durusdinium</taxon>
    </lineage>
</organism>
<dbReference type="Proteomes" id="UP001642464">
    <property type="component" value="Unassembled WGS sequence"/>
</dbReference>
<feature type="transmembrane region" description="Helical" evidence="2">
    <location>
        <begin position="442"/>
        <end position="465"/>
    </location>
</feature>
<evidence type="ECO:0000313" key="3">
    <source>
        <dbReference type="EMBL" id="CAK9112904.1"/>
    </source>
</evidence>
<keyword evidence="2" id="KW-0472">Membrane</keyword>
<feature type="compositionally biased region" description="Low complexity" evidence="1">
    <location>
        <begin position="647"/>
        <end position="658"/>
    </location>
</feature>